<reference evidence="10 11" key="1">
    <citation type="submission" date="2021-04" db="EMBL/GenBank/DDBJ databases">
        <title>Ruania sp. nov., isolated from sandy soil of mangrove forest.</title>
        <authorList>
            <person name="Ge X."/>
            <person name="Huang R."/>
            <person name="Liu W."/>
        </authorList>
    </citation>
    <scope>NUCLEOTIDE SEQUENCE [LARGE SCALE GENOMIC DNA]</scope>
    <source>
        <strain evidence="10 11">N2-46</strain>
    </source>
</reference>
<dbReference type="InterPro" id="IPR003593">
    <property type="entry name" value="AAA+_ATPase"/>
</dbReference>
<dbReference type="Gene3D" id="1.20.1560.10">
    <property type="entry name" value="ABC transporter type 1, transmembrane domain"/>
    <property type="match status" value="1"/>
</dbReference>
<keyword evidence="6 7" id="KW-0472">Membrane</keyword>
<keyword evidence="5 7" id="KW-1133">Transmembrane helix</keyword>
<evidence type="ECO:0000256" key="7">
    <source>
        <dbReference type="SAM" id="Phobius"/>
    </source>
</evidence>
<feature type="transmembrane region" description="Helical" evidence="7">
    <location>
        <begin position="130"/>
        <end position="151"/>
    </location>
</feature>
<accession>A0ABS7SEP8</accession>
<gene>
    <name evidence="10" type="ORF">KCQ71_20825</name>
</gene>
<dbReference type="Pfam" id="PF00005">
    <property type="entry name" value="ABC_tran"/>
    <property type="match status" value="1"/>
</dbReference>
<dbReference type="InterPro" id="IPR027417">
    <property type="entry name" value="P-loop_NTPase"/>
</dbReference>
<feature type="transmembrane region" description="Helical" evidence="7">
    <location>
        <begin position="157"/>
        <end position="174"/>
    </location>
</feature>
<sequence length="591" mass="64162">MKLLRFAADMMARCWRASPGRTLIILIAIIVQFSSSIVLAVLQRTIVDKAGSHLLTVVAVAGVGLALAMTADHAANRIQTNLRATVDTRVAYALAHDLAIWATTDPQLDLYDRPDVLDRMHRVRAQHRSLVGLGWSVILTAAVSVNLVASLVLLAQISPWLIGVAILAVPPLILSQRSRRHLQSAIERSAPAERQEARLHALTSNPEQAAELRISRNEATIDDRCRTLWQDAQGMLRQGHLRAGVTSYAGSLIFTVGYLCSITLTLVLVIDGEATLGDLALVLGLGETLRWRVFGVVASLSAVTDGARVAREYLLLRQQYEHALRPERAADPPDRLAAGIGLRGVTYRYPDHQRPAVDSVTADLPAGSVIALLGENGAGKTTLVKLLLGQYTPQSGQITIDGMDLQSMDPRAWATRCSGLVQDFAKLQGPVRESVAAAALRPLNRTEIRTAIDDAHAGPIIDGLPDGLDTRLGLAYGTANLSHGQWQRLALARGLTRTTPLLLVLDEPTSALDPEVEHQLFDSFFRRARQVATTHGAIALVVSHRLSTTQDADLIIVMDHGHIVEVGDHTALIDADGRYAELFRLQSNAYR</sequence>
<feature type="transmembrane region" description="Helical" evidence="7">
    <location>
        <begin position="50"/>
        <end position="69"/>
    </location>
</feature>
<keyword evidence="2 7" id="KW-0812">Transmembrane</keyword>
<evidence type="ECO:0000256" key="5">
    <source>
        <dbReference type="ARBA" id="ARBA00022989"/>
    </source>
</evidence>
<feature type="domain" description="ABC transporter" evidence="8">
    <location>
        <begin position="340"/>
        <end position="585"/>
    </location>
</feature>
<dbReference type="PROSITE" id="PS50929">
    <property type="entry name" value="ABC_TM1F"/>
    <property type="match status" value="1"/>
</dbReference>
<keyword evidence="11" id="KW-1185">Reference proteome</keyword>
<evidence type="ECO:0000256" key="4">
    <source>
        <dbReference type="ARBA" id="ARBA00022840"/>
    </source>
</evidence>
<evidence type="ECO:0000313" key="11">
    <source>
        <dbReference type="Proteomes" id="UP000826651"/>
    </source>
</evidence>
<evidence type="ECO:0000256" key="2">
    <source>
        <dbReference type="ARBA" id="ARBA00022692"/>
    </source>
</evidence>
<name>A0ABS7SEP8_9MICO</name>
<dbReference type="PANTHER" id="PTHR43394">
    <property type="entry name" value="ATP-DEPENDENT PERMEASE MDL1, MITOCHONDRIAL"/>
    <property type="match status" value="1"/>
</dbReference>
<comment type="subcellular location">
    <subcellularLocation>
        <location evidence="1">Cell membrane</location>
        <topology evidence="1">Multi-pass membrane protein</topology>
    </subcellularLocation>
</comment>
<feature type="domain" description="ABC transmembrane type-1" evidence="9">
    <location>
        <begin position="133"/>
        <end position="305"/>
    </location>
</feature>
<dbReference type="SUPFAM" id="SSF52540">
    <property type="entry name" value="P-loop containing nucleoside triphosphate hydrolases"/>
    <property type="match status" value="1"/>
</dbReference>
<organism evidence="10 11">
    <name type="scientific">Occultella gossypii</name>
    <dbReference type="NCBI Taxonomy" id="2800820"/>
    <lineage>
        <taxon>Bacteria</taxon>
        <taxon>Bacillati</taxon>
        <taxon>Actinomycetota</taxon>
        <taxon>Actinomycetes</taxon>
        <taxon>Micrococcales</taxon>
        <taxon>Ruaniaceae</taxon>
        <taxon>Occultella</taxon>
    </lineage>
</organism>
<feature type="transmembrane region" description="Helical" evidence="7">
    <location>
        <begin position="245"/>
        <end position="269"/>
    </location>
</feature>
<dbReference type="SUPFAM" id="SSF90123">
    <property type="entry name" value="ABC transporter transmembrane region"/>
    <property type="match status" value="1"/>
</dbReference>
<comment type="caution">
    <text evidence="10">The sequence shown here is derived from an EMBL/GenBank/DDBJ whole genome shotgun (WGS) entry which is preliminary data.</text>
</comment>
<dbReference type="InterPro" id="IPR039421">
    <property type="entry name" value="Type_1_exporter"/>
</dbReference>
<dbReference type="RefSeq" id="WP_223409651.1">
    <property type="nucleotide sequence ID" value="NZ_JAGSHT010000020.1"/>
</dbReference>
<dbReference type="InterPro" id="IPR003439">
    <property type="entry name" value="ABC_transporter-like_ATP-bd"/>
</dbReference>
<dbReference type="SMART" id="SM00382">
    <property type="entry name" value="AAA"/>
    <property type="match status" value="1"/>
</dbReference>
<dbReference type="PROSITE" id="PS50893">
    <property type="entry name" value="ABC_TRANSPORTER_2"/>
    <property type="match status" value="1"/>
</dbReference>
<dbReference type="Gene3D" id="3.40.50.300">
    <property type="entry name" value="P-loop containing nucleotide triphosphate hydrolases"/>
    <property type="match status" value="1"/>
</dbReference>
<evidence type="ECO:0000256" key="3">
    <source>
        <dbReference type="ARBA" id="ARBA00022741"/>
    </source>
</evidence>
<dbReference type="GO" id="GO:0005524">
    <property type="term" value="F:ATP binding"/>
    <property type="evidence" value="ECO:0007669"/>
    <property type="project" value="UniProtKB-KW"/>
</dbReference>
<keyword evidence="4 10" id="KW-0067">ATP-binding</keyword>
<evidence type="ECO:0000256" key="6">
    <source>
        <dbReference type="ARBA" id="ARBA00023136"/>
    </source>
</evidence>
<protein>
    <submittedName>
        <fullName evidence="10">ABC transporter ATP-binding protein</fullName>
    </submittedName>
</protein>
<dbReference type="EMBL" id="JAGSHT010000020">
    <property type="protein sequence ID" value="MBZ2198605.1"/>
    <property type="molecule type" value="Genomic_DNA"/>
</dbReference>
<evidence type="ECO:0000256" key="1">
    <source>
        <dbReference type="ARBA" id="ARBA00004651"/>
    </source>
</evidence>
<evidence type="ECO:0000259" key="9">
    <source>
        <dbReference type="PROSITE" id="PS50929"/>
    </source>
</evidence>
<proteinExistence type="predicted"/>
<dbReference type="InterPro" id="IPR017871">
    <property type="entry name" value="ABC_transporter-like_CS"/>
</dbReference>
<evidence type="ECO:0000313" key="10">
    <source>
        <dbReference type="EMBL" id="MBZ2198605.1"/>
    </source>
</evidence>
<dbReference type="InterPro" id="IPR036640">
    <property type="entry name" value="ABC1_TM_sf"/>
</dbReference>
<keyword evidence="3" id="KW-0547">Nucleotide-binding</keyword>
<dbReference type="Proteomes" id="UP000826651">
    <property type="component" value="Unassembled WGS sequence"/>
</dbReference>
<evidence type="ECO:0000259" key="8">
    <source>
        <dbReference type="PROSITE" id="PS50893"/>
    </source>
</evidence>
<dbReference type="InterPro" id="IPR011527">
    <property type="entry name" value="ABC1_TM_dom"/>
</dbReference>
<dbReference type="PANTHER" id="PTHR43394:SF1">
    <property type="entry name" value="ATP-BINDING CASSETTE SUB-FAMILY B MEMBER 10, MITOCHONDRIAL"/>
    <property type="match status" value="1"/>
</dbReference>
<dbReference type="PROSITE" id="PS00211">
    <property type="entry name" value="ABC_TRANSPORTER_1"/>
    <property type="match status" value="1"/>
</dbReference>